<dbReference type="WBParaSite" id="nRc.2.0.1.t40651-RA">
    <property type="protein sequence ID" value="nRc.2.0.1.t40651-RA"/>
    <property type="gene ID" value="nRc.2.0.1.g40651"/>
</dbReference>
<feature type="compositionally biased region" description="Basic and acidic residues" evidence="2">
    <location>
        <begin position="25"/>
        <end position="36"/>
    </location>
</feature>
<evidence type="ECO:0000313" key="3">
    <source>
        <dbReference type="Proteomes" id="UP000887565"/>
    </source>
</evidence>
<keyword evidence="1" id="KW-0175">Coiled coil</keyword>
<feature type="region of interest" description="Disordered" evidence="2">
    <location>
        <begin position="25"/>
        <end position="53"/>
    </location>
</feature>
<dbReference type="Proteomes" id="UP000887565">
    <property type="component" value="Unplaced"/>
</dbReference>
<evidence type="ECO:0000313" key="4">
    <source>
        <dbReference type="WBParaSite" id="nRc.2.0.1.t40651-RA"/>
    </source>
</evidence>
<name>A0A915KPD8_ROMCU</name>
<dbReference type="AlphaFoldDB" id="A0A915KPD8"/>
<evidence type="ECO:0000256" key="2">
    <source>
        <dbReference type="SAM" id="MobiDB-lite"/>
    </source>
</evidence>
<evidence type="ECO:0000256" key="1">
    <source>
        <dbReference type="SAM" id="Coils"/>
    </source>
</evidence>
<reference evidence="4" key="1">
    <citation type="submission" date="2022-11" db="UniProtKB">
        <authorList>
            <consortium name="WormBaseParasite"/>
        </authorList>
    </citation>
    <scope>IDENTIFICATION</scope>
</reference>
<feature type="coiled-coil region" evidence="1">
    <location>
        <begin position="137"/>
        <end position="164"/>
    </location>
</feature>
<keyword evidence="3" id="KW-1185">Reference proteome</keyword>
<proteinExistence type="predicted"/>
<organism evidence="3 4">
    <name type="scientific">Romanomermis culicivorax</name>
    <name type="common">Nematode worm</name>
    <dbReference type="NCBI Taxonomy" id="13658"/>
    <lineage>
        <taxon>Eukaryota</taxon>
        <taxon>Metazoa</taxon>
        <taxon>Ecdysozoa</taxon>
        <taxon>Nematoda</taxon>
        <taxon>Enoplea</taxon>
        <taxon>Dorylaimia</taxon>
        <taxon>Mermithida</taxon>
        <taxon>Mermithoidea</taxon>
        <taxon>Mermithidae</taxon>
        <taxon>Romanomermis</taxon>
    </lineage>
</organism>
<sequence>MASYDQLKQYIKELDRAQEFFDAKNKETEKQERESKNQLTQSHINSNKAKQNLSRMKDLEHQALLKIEQCEKEDKEQSMLIATVEREIKDLQTSIEAKKVQCRKITDLYGSKILSNATRMIENDFIYRDKENCLARMENFDGHNENIENEIKEIVARYREKSATVLQSEKIVFRERRILKSLPNVDVKKWLLKEVKSERRELALKLVQTKTLVQKIWTEKEAHFHDSQDC</sequence>
<feature type="compositionally biased region" description="Polar residues" evidence="2">
    <location>
        <begin position="37"/>
        <end position="53"/>
    </location>
</feature>
<protein>
    <submittedName>
        <fullName evidence="4">Uncharacterized protein</fullName>
    </submittedName>
</protein>
<accession>A0A915KPD8</accession>